<protein>
    <submittedName>
        <fullName evidence="1">Putative ovule protein</fullName>
    </submittedName>
</protein>
<dbReference type="EMBL" id="GEDG01034540">
    <property type="protein sequence ID" value="JAP09685.1"/>
    <property type="molecule type" value="Transcribed_RNA"/>
</dbReference>
<organism evidence="1">
    <name type="scientific">Solanum chacoense</name>
    <name type="common">Chaco potato</name>
    <dbReference type="NCBI Taxonomy" id="4108"/>
    <lineage>
        <taxon>Eukaryota</taxon>
        <taxon>Viridiplantae</taxon>
        <taxon>Streptophyta</taxon>
        <taxon>Embryophyta</taxon>
        <taxon>Tracheophyta</taxon>
        <taxon>Spermatophyta</taxon>
        <taxon>Magnoliopsida</taxon>
        <taxon>eudicotyledons</taxon>
        <taxon>Gunneridae</taxon>
        <taxon>Pentapetalae</taxon>
        <taxon>asterids</taxon>
        <taxon>lamiids</taxon>
        <taxon>Solanales</taxon>
        <taxon>Solanaceae</taxon>
        <taxon>Solanoideae</taxon>
        <taxon>Solaneae</taxon>
        <taxon>Solanum</taxon>
    </lineage>
</organism>
<evidence type="ECO:0000313" key="1">
    <source>
        <dbReference type="EMBL" id="JAP09685.1"/>
    </source>
</evidence>
<dbReference type="AlphaFoldDB" id="A0A0V0GNC4"/>
<reference evidence="1" key="1">
    <citation type="submission" date="2015-12" db="EMBL/GenBank/DDBJ databases">
        <title>Gene expression during late stages of embryo sac development: a critical building block for successful pollen-pistil interactions.</title>
        <authorList>
            <person name="Liu Y."/>
            <person name="Joly V."/>
            <person name="Sabar M."/>
            <person name="Matton D.P."/>
        </authorList>
    </citation>
    <scope>NUCLEOTIDE SEQUENCE</scope>
</reference>
<name>A0A0V0GNC4_SOLCH</name>
<proteinExistence type="predicted"/>
<sequence length="73" mass="8409">MDWFLGFMYPKCTTENSWRDMAVIGSVGTHHLSSSILSITLRFFLRSVNDKEYHIKVLNSYLIHAPCLTSSLQ</sequence>
<accession>A0A0V0GNC4</accession>